<dbReference type="EMBL" id="JARMAB010000005">
    <property type="protein sequence ID" value="MED1202229.1"/>
    <property type="molecule type" value="Genomic_DNA"/>
</dbReference>
<comment type="caution">
    <text evidence="1">The sequence shown here is derived from an EMBL/GenBank/DDBJ whole genome shotgun (WGS) entry which is preliminary data.</text>
</comment>
<organism evidence="1 2">
    <name type="scientific">Heyndrickxia acidicola</name>
    <dbReference type="NCBI Taxonomy" id="209389"/>
    <lineage>
        <taxon>Bacteria</taxon>
        <taxon>Bacillati</taxon>
        <taxon>Bacillota</taxon>
        <taxon>Bacilli</taxon>
        <taxon>Bacillales</taxon>
        <taxon>Bacillaceae</taxon>
        <taxon>Heyndrickxia</taxon>
    </lineage>
</organism>
<gene>
    <name evidence="1" type="ORF">P4T90_03875</name>
</gene>
<name>A0ABU6MD58_9BACI</name>
<evidence type="ECO:0000313" key="1">
    <source>
        <dbReference type="EMBL" id="MED1202229.1"/>
    </source>
</evidence>
<dbReference type="RefSeq" id="WP_157090675.1">
    <property type="nucleotide sequence ID" value="NZ_JARMAB010000005.1"/>
</dbReference>
<protein>
    <submittedName>
        <fullName evidence="1">Uncharacterized protein</fullName>
    </submittedName>
</protein>
<dbReference type="Proteomes" id="UP001341444">
    <property type="component" value="Unassembled WGS sequence"/>
</dbReference>
<proteinExistence type="predicted"/>
<reference evidence="1 2" key="1">
    <citation type="submission" date="2023-03" db="EMBL/GenBank/DDBJ databases">
        <title>Bacillus Genome Sequencing.</title>
        <authorList>
            <person name="Dunlap C."/>
        </authorList>
    </citation>
    <scope>NUCLEOTIDE SEQUENCE [LARGE SCALE GENOMIC DNA]</scope>
    <source>
        <strain evidence="1 2">B-23453</strain>
    </source>
</reference>
<keyword evidence="2" id="KW-1185">Reference proteome</keyword>
<accession>A0ABU6MD58</accession>
<evidence type="ECO:0000313" key="2">
    <source>
        <dbReference type="Proteomes" id="UP001341444"/>
    </source>
</evidence>
<sequence>MTKRKTHKQFLEEIKVAGNGDYTGLPLSPKMEKTGYFYLNLGVTALVTN</sequence>